<dbReference type="Gene3D" id="1.10.1200.10">
    <property type="entry name" value="ACP-like"/>
    <property type="match status" value="1"/>
</dbReference>
<dbReference type="InterPro" id="IPR009081">
    <property type="entry name" value="PP-bd_ACP"/>
</dbReference>
<organism evidence="2">
    <name type="scientific">uncultured bacterium 'To-T 020 P12'</name>
    <dbReference type="NCBI Taxonomy" id="1263626"/>
    <lineage>
        <taxon>Bacteria</taxon>
        <taxon>environmental samples</taxon>
    </lineage>
</organism>
<dbReference type="InterPro" id="IPR036736">
    <property type="entry name" value="ACP-like_sf"/>
</dbReference>
<name>K9NBW3_9BACT</name>
<dbReference type="PROSITE" id="PS50075">
    <property type="entry name" value="CARRIER"/>
    <property type="match status" value="1"/>
</dbReference>
<reference evidence="2" key="1">
    <citation type="submission" date="2012-09" db="EMBL/GenBank/DDBJ databases">
        <title>Inhibition of the growth of Bacillus subtilis by a novel anti-bacterial protein from the soil metagenome.</title>
        <authorList>
            <person name="O'Mahony M.M."/>
            <person name="Henneberger R."/>
            <person name="Doohan F."/>
            <person name="Marchesi J.R."/>
            <person name="Dobson A.D.W."/>
        </authorList>
    </citation>
    <scope>NUCLEOTIDE SEQUENCE</scope>
</reference>
<protein>
    <recommendedName>
        <fullName evidence="1">Carrier domain-containing protein</fullName>
    </recommendedName>
</protein>
<evidence type="ECO:0000313" key="2">
    <source>
        <dbReference type="EMBL" id="AFY17077.1"/>
    </source>
</evidence>
<feature type="domain" description="Carrier" evidence="1">
    <location>
        <begin position="14"/>
        <end position="92"/>
    </location>
</feature>
<evidence type="ECO:0000259" key="1">
    <source>
        <dbReference type="PROSITE" id="PS50075"/>
    </source>
</evidence>
<proteinExistence type="predicted"/>
<sequence>MKDEQRCIETTDDASILDALHQFVHENFSLAKHVNITPSQPLLESGVVDSLGLLTIVTFVETEFGLVVTDLDVTEDNFGSLGSIAAYVANGLAEKQR</sequence>
<dbReference type="AlphaFoldDB" id="K9NBW3"/>
<accession>K9NBW3</accession>
<dbReference type="SUPFAM" id="SSF47336">
    <property type="entry name" value="ACP-like"/>
    <property type="match status" value="1"/>
</dbReference>
<dbReference type="Pfam" id="PF00550">
    <property type="entry name" value="PP-binding"/>
    <property type="match status" value="1"/>
</dbReference>
<dbReference type="EMBL" id="JX846920">
    <property type="protein sequence ID" value="AFY17077.1"/>
    <property type="molecule type" value="Genomic_DNA"/>
</dbReference>